<accession>A0A5B1CQA0</accession>
<sequence>MIRNSKRRSATRKKSPKRRFLIETLEARQLLAVDGVQIDLSGNGSIDLFGSDSGGSVHQGYINNVVQGQQGITIGTSNTPGVNNLSPNATNDSFDIGEDDAVVDVTALLLADDSDPDNSGTLRIVGIDTQGTRGLVGFDAASGSVTYAPSGRLDDVADGTVETDTFRYLLDDGNNGRSFGTVTVNVAGSNDAPFVDPVEDLVTDEGSTAMTAGIFGDIDNGTVANIASNIGQITDNGDGTWSWTLNTTDGPDEVFDVTVTATDEGLLTAQTTFRVEVVDVPATIEVNGADSVDEGTLYELNLGDVTDPGNETITQRIIDWGDGTEETVSDAATQTHIYGGDVTDATIRVMLVDEDGSHVAASKTIRIDNVAPKILTMLDFLSPTTTRIDAIEGLPTSLVVIATDPGGDAVSMAASVGSLTLSDEGYWRWSLNTTDGPSQSQTVTLTATDADGASSIQTIDLVVVNAAPTITSDFASVTIDEGQPALMTGAFADVVADTVTLTATAGTVTQSDSGQWVWHFDQTGGSDASEAVTITASDEDGGTSEVTFDLVVTNLAPIAGNPTFAGAKNQLQTYSVVDLLSGATDPGDDGLAVQSIVTATNGSIEFDDANDTFTYQPADDFVGNDTIEFLIVDVDGASTTAFATVVVTNDAPAIDAIAAISTAEMSSLTFQVNGNDANGDALTFALGDDAPLGAAITDEGLFSWTPSESQGPSSHSFDISVSDGFLTTTTVVAIDVTEVNSAPAMASVNPQTINEGSTLTFSVSASDADLPANTLAFSLGDNAPIAASISPDGTFTWTPQEADGPGTFEFDVIVSDGELSDTQTVTIVVVDVPNAPVIEAVESQVIAEGQTLSLQVNATDSDLPAQTLSFSLGADAPSGATVGDDGIFSWTPGEADGGNAFTFDVIVSDGGLSNTTALTIQVDEVNQAPVLDFVGDHSINELESLTFSATGSDADLPQANLVFSLSDNAPADATITQDGNFSWTPTESDGAGIFTFDVIVSDGAESDSETVTITVAEVNVAPVLDSIAAKTIGEGATLAFTASATDADLPDNPLEYSLGSDAPSGASMSANGDFTWTPTEADGPGVFTFNVVVSDGVLSDATTVTVTVEEVNVAPTWSLIETQTINELADFVLIVAATDVDEPENVLTYSATGNVPAGVTIASNGTIQWTPTEEQGPASYTFDLVASDGQLSSSTPITINVAEVNQAPQLDAIGVQSVDEGSTLSFVAAATDDDLPSNSLQFSLAGTVPTGALITADGTFTWTPQEADGPGTFEFDVVVSDGELSDTQTVTIEVVDVPNAPVIASIEDQTVAEGQTLTFTATATDSDLPADTLTFRLDGSAPEDASITADGHFSWTPNELFGGDSVTFDILVSDGELEAIESLTIYVDEVNQFPLLQAIDDHDVNELETLSFTVNATDADLPVPLLSYSLGENAPAGASINDLGEFAWTPNEEDGPGTFTFEVNVSDGELSVTETTTVTVGEVNTAPKIAQLETYIVNEGEAFSFTATASDFDAPNNSLSFSLGDAAPATATMTPAGVFTWSPDEADGPGSFSFDVIVSDGFATDATSVTIEVGEVNVAPILALIDPQSIDELATLTFQAAATDLDQPATPLTFQLAGDAPQGASISTEGFFSWTPSESQGPNTYSFDVVVSDSVLTDTQTIEVTVGEVNLAPTLMSIADQTVDEGQTLTLSLVGSDLDLPNNNLTFSLGDDAPAGASITPDGDFSWTPTEAQGPDSFEITVQISDGTVTTSESFQVDVQDVPNAPVIQPIPNQQVDEGVELQLKIDASDSDLPKQTLFFSLGDNAPSDLTLSSSGMLQWTPTETDGGEKYTFDIVVSDGVLESTTPVVIEVNEVNQPPIMQVVEAFSIQENSEFNLLFRSTDLDQPAQSLTYSLVGSVPFRAAISADGEFSWAPSEAEGPSERQIHVQVTDGLETVRQTVTIQVEEVNESPQWTDLPDQELEANFPFELFLQATDADHPRNTLTYRFSGPAPVGATLTTAGLFAWTPSPQQIGSHQFQFDVSDDGGATFATSPLVNFDVVSERFEDIGESATNLFILETDAGNATKARGAQFTHRIQHPDLHVYSRLYVKSPSDSEFQLAESSIEWVDHDKDDSTNKIMQINYDHTIVAPDLSDSTLGNMIDGVWTVLVDLDYDFHPANPQPDLLNDRLFTFTVDSAAIALPPSVRFTSPSQNAFLPGVADVRFDWESDPDFASDDRVALVIGKNSDDVYDKIVNSTLRSHSVSDLPENSWLDALLISLKPLPGFATAPKPVDGFVAPRFAPINGSESDALFDDHIGFGLRFDELTFRTRSNAAPRLSATSLTRVVAAGETLEMNIQATDEEGDAISYRIENAPDGLTFSSDGQLQWTPTSDQLGTYSTTVYADDFKGESHIDTMTLTLIVPNQKPVLQPMADPTFLVGRNSSFQILATDEEQDPIRYSIGVRPSGVEVDSSGLVTWTPSATDVGVHTIRVFAYGNRGYQYSEGVDVNVTVEYPPSEPPVLEAVSSQTLNGFLPFEYQLNATDPDGDAIYYSLSGAPSGVSIDAGGLLSWNAGNQHAGVHNFDIIVSDRVRPENFDTQPVQLTVIESLNKAELYFQRTTIGDEPSKYSATLKLTFDDQRLQASTKVWVTAPNRQPIQATLESFVATMTIQSSADEDEASFMEGLEESWLVEIDFDGVSGNSDEAAFSFSSLRDDNSLGNNGFYRQFPSQGMVGRVTHGQTFSTDEELPELYLTDSTGTAFPRISEVSVFGVSPSSRTLVQTITHQNQTLGPLSDMYQQFEIELTSIQTPSGIVSGPSSIANKHLAQIRSISVGGMIDVAIIAFEIRDAASQIQAIHESPPQSESSVLDDEYMKMPAQADFNDSLSMPQSSSGKLADLVWCGDEELCPTVDDENNLWDVKEELSTNIDGDLVLLLANDQSVERAGQ</sequence>
<dbReference type="SMART" id="SM00112">
    <property type="entry name" value="CA"/>
    <property type="match status" value="10"/>
</dbReference>
<organism evidence="2 3">
    <name type="scientific">Rubripirellula obstinata</name>
    <dbReference type="NCBI Taxonomy" id="406547"/>
    <lineage>
        <taxon>Bacteria</taxon>
        <taxon>Pseudomonadati</taxon>
        <taxon>Planctomycetota</taxon>
        <taxon>Planctomycetia</taxon>
        <taxon>Pirellulales</taxon>
        <taxon>Pirellulaceae</taxon>
        <taxon>Rubripirellula</taxon>
    </lineage>
</organism>
<dbReference type="InterPro" id="IPR002126">
    <property type="entry name" value="Cadherin-like_dom"/>
</dbReference>
<evidence type="ECO:0000313" key="2">
    <source>
        <dbReference type="EMBL" id="KAA1261810.1"/>
    </source>
</evidence>
<dbReference type="Proteomes" id="UP000322699">
    <property type="component" value="Unassembled WGS sequence"/>
</dbReference>
<dbReference type="SMART" id="SM00089">
    <property type="entry name" value="PKD"/>
    <property type="match status" value="8"/>
</dbReference>
<dbReference type="Pfam" id="PF17892">
    <property type="entry name" value="Cadherin_5"/>
    <property type="match status" value="1"/>
</dbReference>
<dbReference type="GO" id="GO:0016020">
    <property type="term" value="C:membrane"/>
    <property type="evidence" value="ECO:0007669"/>
    <property type="project" value="InterPro"/>
</dbReference>
<dbReference type="RefSeq" id="WP_149752972.1">
    <property type="nucleotide sequence ID" value="NZ_LWSK01000017.1"/>
</dbReference>
<dbReference type="OrthoDB" id="8562952at2"/>
<dbReference type="NCBIfam" id="NF012211">
    <property type="entry name" value="tand_rpt_95"/>
    <property type="match status" value="2"/>
</dbReference>
<dbReference type="InterPro" id="IPR015919">
    <property type="entry name" value="Cadherin-like_sf"/>
</dbReference>
<dbReference type="InterPro" id="IPR022409">
    <property type="entry name" value="PKD/Chitinase_dom"/>
</dbReference>
<evidence type="ECO:0000259" key="1">
    <source>
        <dbReference type="PROSITE" id="PS50268"/>
    </source>
</evidence>
<dbReference type="EMBL" id="VRLW01000001">
    <property type="protein sequence ID" value="KAA1261810.1"/>
    <property type="molecule type" value="Genomic_DNA"/>
</dbReference>
<protein>
    <submittedName>
        <fullName evidence="2">Putative Ig domain protein</fullName>
    </submittedName>
</protein>
<feature type="domain" description="Cadherin" evidence="1">
    <location>
        <begin position="1132"/>
        <end position="1210"/>
    </location>
</feature>
<reference evidence="2 3" key="1">
    <citation type="submission" date="2019-08" db="EMBL/GenBank/DDBJ databases">
        <title>Deep-cultivation of Planctomycetes and their phenomic and genomic characterization uncovers novel biology.</title>
        <authorList>
            <person name="Wiegand S."/>
            <person name="Jogler M."/>
            <person name="Boedeker C."/>
            <person name="Pinto D."/>
            <person name="Vollmers J."/>
            <person name="Rivas-Marin E."/>
            <person name="Kohn T."/>
            <person name="Peeters S.H."/>
            <person name="Heuer A."/>
            <person name="Rast P."/>
            <person name="Oberbeckmann S."/>
            <person name="Bunk B."/>
            <person name="Jeske O."/>
            <person name="Meyerdierks A."/>
            <person name="Storesund J.E."/>
            <person name="Kallscheuer N."/>
            <person name="Luecker S."/>
            <person name="Lage O.M."/>
            <person name="Pohl T."/>
            <person name="Merkel B.J."/>
            <person name="Hornburger P."/>
            <person name="Mueller R.-W."/>
            <person name="Bruemmer F."/>
            <person name="Labrenz M."/>
            <person name="Spormann A.M."/>
            <person name="Op Den Camp H."/>
            <person name="Overmann J."/>
            <person name="Amann R."/>
            <person name="Jetten M.S.M."/>
            <person name="Mascher T."/>
            <person name="Medema M.H."/>
            <person name="Devos D.P."/>
            <person name="Kaster A.-K."/>
            <person name="Ovreas L."/>
            <person name="Rohde M."/>
            <person name="Galperin M.Y."/>
            <person name="Jogler C."/>
        </authorList>
    </citation>
    <scope>NUCLEOTIDE SEQUENCE [LARGE SCALE GENOMIC DNA]</scope>
    <source>
        <strain evidence="2 3">LF1</strain>
    </source>
</reference>
<evidence type="ECO:0000313" key="3">
    <source>
        <dbReference type="Proteomes" id="UP000322699"/>
    </source>
</evidence>
<dbReference type="GO" id="GO:0007156">
    <property type="term" value="P:homophilic cell adhesion via plasma membrane adhesion molecules"/>
    <property type="evidence" value="ECO:0007669"/>
    <property type="project" value="InterPro"/>
</dbReference>
<dbReference type="Pfam" id="PF17963">
    <property type="entry name" value="Big_9"/>
    <property type="match status" value="9"/>
</dbReference>
<dbReference type="GO" id="GO:0005509">
    <property type="term" value="F:calcium ion binding"/>
    <property type="evidence" value="ECO:0007669"/>
    <property type="project" value="InterPro"/>
</dbReference>
<dbReference type="InterPro" id="IPR006644">
    <property type="entry name" value="Cadg"/>
</dbReference>
<dbReference type="Gene3D" id="2.60.40.10">
    <property type="entry name" value="Immunoglobulins"/>
    <property type="match status" value="18"/>
</dbReference>
<dbReference type="SUPFAM" id="SSF49313">
    <property type="entry name" value="Cadherin-like"/>
    <property type="match status" value="13"/>
</dbReference>
<dbReference type="InterPro" id="IPR041690">
    <property type="entry name" value="Cadherin_5"/>
</dbReference>
<comment type="caution">
    <text evidence="2">The sequence shown here is derived from an EMBL/GenBank/DDBJ whole genome shotgun (WGS) entry which is preliminary data.</text>
</comment>
<dbReference type="SMART" id="SM00736">
    <property type="entry name" value="CADG"/>
    <property type="match status" value="9"/>
</dbReference>
<gene>
    <name evidence="2" type="ORF">LF1_43700</name>
</gene>
<proteinExistence type="predicted"/>
<dbReference type="InterPro" id="IPR013783">
    <property type="entry name" value="Ig-like_fold"/>
</dbReference>
<feature type="domain" description="Cadherin" evidence="1">
    <location>
        <begin position="849"/>
        <end position="931"/>
    </location>
</feature>
<dbReference type="PROSITE" id="PS50268">
    <property type="entry name" value="CADHERIN_2"/>
    <property type="match status" value="2"/>
</dbReference>
<keyword evidence="3" id="KW-1185">Reference proteome</keyword>
<name>A0A5B1CQA0_9BACT</name>
<dbReference type="Pfam" id="PF05345">
    <property type="entry name" value="He_PIG"/>
    <property type="match status" value="11"/>
</dbReference>